<evidence type="ECO:0000313" key="1">
    <source>
        <dbReference type="EMBL" id="MCW1923690.1"/>
    </source>
</evidence>
<comment type="caution">
    <text evidence="1">The sequence shown here is derived from an EMBL/GenBank/DDBJ whole genome shotgun (WGS) entry which is preliminary data.</text>
</comment>
<gene>
    <name evidence="1" type="ORF">OKA05_14080</name>
</gene>
<reference evidence="1 2" key="1">
    <citation type="submission" date="2022-10" db="EMBL/GenBank/DDBJ databases">
        <title>Luteolibacter arcticus strain CCTCC AB 2014275, whole genome shotgun sequencing project.</title>
        <authorList>
            <person name="Zhao G."/>
            <person name="Shen L."/>
        </authorList>
    </citation>
    <scope>NUCLEOTIDE SEQUENCE [LARGE SCALE GENOMIC DNA]</scope>
    <source>
        <strain evidence="1 2">CCTCC AB 2014275</strain>
    </source>
</reference>
<proteinExistence type="predicted"/>
<evidence type="ECO:0000313" key="2">
    <source>
        <dbReference type="Proteomes" id="UP001320876"/>
    </source>
</evidence>
<dbReference type="Proteomes" id="UP001320876">
    <property type="component" value="Unassembled WGS sequence"/>
</dbReference>
<organism evidence="1 2">
    <name type="scientific">Luteolibacter arcticus</name>
    <dbReference type="NCBI Taxonomy" id="1581411"/>
    <lineage>
        <taxon>Bacteria</taxon>
        <taxon>Pseudomonadati</taxon>
        <taxon>Verrucomicrobiota</taxon>
        <taxon>Verrucomicrobiia</taxon>
        <taxon>Verrucomicrobiales</taxon>
        <taxon>Verrucomicrobiaceae</taxon>
        <taxon>Luteolibacter</taxon>
    </lineage>
</organism>
<dbReference type="EMBL" id="JAPDDT010000005">
    <property type="protein sequence ID" value="MCW1923690.1"/>
    <property type="molecule type" value="Genomic_DNA"/>
</dbReference>
<protein>
    <submittedName>
        <fullName evidence="1">Uncharacterized protein</fullName>
    </submittedName>
</protein>
<keyword evidence="2" id="KW-1185">Reference proteome</keyword>
<sequence length="67" mass="7228">MVPPLSTHHRSRGTLFASNIEKATIDVKKEQRGHIAHTTEKTAFTAAEKNACSIEATMNGGTCEACQ</sequence>
<accession>A0ABT3GJL9</accession>
<dbReference type="RefSeq" id="WP_264487799.1">
    <property type="nucleotide sequence ID" value="NZ_JAPDDT010000005.1"/>
</dbReference>
<name>A0ABT3GJL9_9BACT</name>